<accession>A0A0N4ZY63</accession>
<evidence type="ECO:0000256" key="2">
    <source>
        <dbReference type="SAM" id="MobiDB-lite"/>
    </source>
</evidence>
<feature type="compositionally biased region" description="Low complexity" evidence="2">
    <location>
        <begin position="95"/>
        <end position="108"/>
    </location>
</feature>
<protein>
    <submittedName>
        <fullName evidence="5">C2H2-type domain-containing protein</fullName>
    </submittedName>
</protein>
<dbReference type="WBParaSite" id="PTRK_0001373600.1">
    <property type="protein sequence ID" value="PTRK_0001373600.1"/>
    <property type="gene ID" value="PTRK_0001373600"/>
</dbReference>
<reference evidence="5" key="1">
    <citation type="submission" date="2017-02" db="UniProtKB">
        <authorList>
            <consortium name="WormBaseParasite"/>
        </authorList>
    </citation>
    <scope>IDENTIFICATION</scope>
</reference>
<proteinExistence type="predicted"/>
<keyword evidence="1" id="KW-0862">Zinc</keyword>
<dbReference type="GO" id="GO:0008270">
    <property type="term" value="F:zinc ion binding"/>
    <property type="evidence" value="ECO:0007669"/>
    <property type="project" value="UniProtKB-KW"/>
</dbReference>
<sequence>MMNEDNLSNSLSKILESTKCDKSPSLSSDSAVNSPSHDQDHDMEFNDEHMIRKNISPSSSFSSSSIINNNNKRCYMEDHDQSDDGIDMDRVSPPNKQININDSFNNNSDNDDSKIKSENIDANNSNKSLTNNFGYRSELKRPDLKGSFRCTICSKIFCHSSSLSRHRMQAHFKSYTCTICHKEISSKFY</sequence>
<dbReference type="STRING" id="131310.A0A0N4ZY63"/>
<feature type="region of interest" description="Disordered" evidence="2">
    <location>
        <begin position="1"/>
        <end position="42"/>
    </location>
</feature>
<dbReference type="AlphaFoldDB" id="A0A0N4ZY63"/>
<keyword evidence="1" id="KW-0863">Zinc-finger</keyword>
<feature type="domain" description="C2H2-type" evidence="3">
    <location>
        <begin position="148"/>
        <end position="176"/>
    </location>
</feature>
<dbReference type="PROSITE" id="PS50157">
    <property type="entry name" value="ZINC_FINGER_C2H2_2"/>
    <property type="match status" value="1"/>
</dbReference>
<feature type="compositionally biased region" description="Polar residues" evidence="2">
    <location>
        <begin position="120"/>
        <end position="133"/>
    </location>
</feature>
<dbReference type="InterPro" id="IPR036236">
    <property type="entry name" value="Znf_C2H2_sf"/>
</dbReference>
<dbReference type="PROSITE" id="PS00028">
    <property type="entry name" value="ZINC_FINGER_C2H2_1"/>
    <property type="match status" value="1"/>
</dbReference>
<feature type="region of interest" description="Disordered" evidence="2">
    <location>
        <begin position="75"/>
        <end position="133"/>
    </location>
</feature>
<evidence type="ECO:0000256" key="1">
    <source>
        <dbReference type="PROSITE-ProRule" id="PRU00042"/>
    </source>
</evidence>
<organism evidence="4 5">
    <name type="scientific">Parastrongyloides trichosuri</name>
    <name type="common">Possum-specific nematode worm</name>
    <dbReference type="NCBI Taxonomy" id="131310"/>
    <lineage>
        <taxon>Eukaryota</taxon>
        <taxon>Metazoa</taxon>
        <taxon>Ecdysozoa</taxon>
        <taxon>Nematoda</taxon>
        <taxon>Chromadorea</taxon>
        <taxon>Rhabditida</taxon>
        <taxon>Tylenchina</taxon>
        <taxon>Panagrolaimomorpha</taxon>
        <taxon>Strongyloidoidea</taxon>
        <taxon>Strongyloididae</taxon>
        <taxon>Parastrongyloides</taxon>
    </lineage>
</organism>
<evidence type="ECO:0000313" key="5">
    <source>
        <dbReference type="WBParaSite" id="PTRK_0001373600.1"/>
    </source>
</evidence>
<keyword evidence="4" id="KW-1185">Reference proteome</keyword>
<name>A0A0N4ZY63_PARTI</name>
<feature type="compositionally biased region" description="Polar residues" evidence="2">
    <location>
        <begin position="1"/>
        <end position="12"/>
    </location>
</feature>
<keyword evidence="1" id="KW-0479">Metal-binding</keyword>
<evidence type="ECO:0000313" key="4">
    <source>
        <dbReference type="Proteomes" id="UP000038045"/>
    </source>
</evidence>
<dbReference type="SUPFAM" id="SSF57667">
    <property type="entry name" value="beta-beta-alpha zinc fingers"/>
    <property type="match status" value="1"/>
</dbReference>
<dbReference type="Proteomes" id="UP000038045">
    <property type="component" value="Unplaced"/>
</dbReference>
<dbReference type="Gene3D" id="3.30.160.60">
    <property type="entry name" value="Classic Zinc Finger"/>
    <property type="match status" value="1"/>
</dbReference>
<feature type="compositionally biased region" description="Polar residues" evidence="2">
    <location>
        <begin position="24"/>
        <end position="36"/>
    </location>
</feature>
<evidence type="ECO:0000259" key="3">
    <source>
        <dbReference type="PROSITE" id="PS50157"/>
    </source>
</evidence>
<dbReference type="InterPro" id="IPR013087">
    <property type="entry name" value="Znf_C2H2_type"/>
</dbReference>